<reference evidence="9" key="1">
    <citation type="journal article" date="2021" name="Sci. Adv.">
        <title>The American lobster genome reveals insights on longevity, neural, and immune adaptations.</title>
        <authorList>
            <person name="Polinski J.M."/>
            <person name="Zimin A.V."/>
            <person name="Clark K.F."/>
            <person name="Kohn A.B."/>
            <person name="Sadowski N."/>
            <person name="Timp W."/>
            <person name="Ptitsyn A."/>
            <person name="Khanna P."/>
            <person name="Romanova D.Y."/>
            <person name="Williams P."/>
            <person name="Greenwood S.J."/>
            <person name="Moroz L.L."/>
            <person name="Walt D.R."/>
            <person name="Bodnar A.G."/>
        </authorList>
    </citation>
    <scope>NUCLEOTIDE SEQUENCE</scope>
    <source>
        <strain evidence="9">GMGI-L3</strain>
    </source>
</reference>
<keyword evidence="10" id="KW-1185">Reference proteome</keyword>
<proteinExistence type="inferred from homology"/>
<dbReference type="InterPro" id="IPR036219">
    <property type="entry name" value="eEF-1beta-like_sf"/>
</dbReference>
<evidence type="ECO:0000313" key="9">
    <source>
        <dbReference type="EMBL" id="KAG7155748.1"/>
    </source>
</evidence>
<evidence type="ECO:0000259" key="8">
    <source>
        <dbReference type="SMART" id="SM01182"/>
    </source>
</evidence>
<comment type="subunit">
    <text evidence="2">EF-1 is composed of 4 subunits: alpha, beta, delta, and gamma.</text>
</comment>
<keyword evidence="4 5" id="KW-0648">Protein biosynthesis</keyword>
<feature type="domain" description="Elongation factor 1 beta central acidic region eukaryote" evidence="8">
    <location>
        <begin position="149"/>
        <end position="175"/>
    </location>
</feature>
<dbReference type="EMBL" id="JAHLQT010040691">
    <property type="protein sequence ID" value="KAG7155748.1"/>
    <property type="molecule type" value="Genomic_DNA"/>
</dbReference>
<sequence length="270" mass="29664">MCANLRTPKMALELAHENIWFDKWRADDAERQFYENKAQGGSGLGSLVSQIAKARQEIQNSLVSGGHSGSAGGSGASSDVLNRITKLEGENKNLSSTVSSLEQTILTLTKRLEMLECDDKTTTAPTSASPKKPVPMETEDDDDDDDVDLFGSDDEDDEAAARVREERIKAYAEKKAKKPGPIAKSSVLLDCKPWDDETDMFVMETEVRKIVMDGLVWGAAKLVPLAYGIQKLSILCTVEDEKVSIDDLSEKIQEIENYVQSVDIAAFNKV</sequence>
<evidence type="ECO:0000259" key="7">
    <source>
        <dbReference type="SMART" id="SM00888"/>
    </source>
</evidence>
<feature type="compositionally biased region" description="Acidic residues" evidence="6">
    <location>
        <begin position="137"/>
        <end position="146"/>
    </location>
</feature>
<dbReference type="InterPro" id="IPR014717">
    <property type="entry name" value="Transl_elong_EF1B/ribsomal_bS6"/>
</dbReference>
<feature type="region of interest" description="Disordered" evidence="6">
    <location>
        <begin position="117"/>
        <end position="146"/>
    </location>
</feature>
<keyword evidence="3 5" id="KW-0251">Elongation factor</keyword>
<name>A0A8J5JGD6_HOMAM</name>
<dbReference type="Pfam" id="PF00736">
    <property type="entry name" value="EF1_GNE"/>
    <property type="match status" value="1"/>
</dbReference>
<dbReference type="InterPro" id="IPR014038">
    <property type="entry name" value="EF1B_bsu/dsu_GNE"/>
</dbReference>
<dbReference type="Pfam" id="PF10587">
    <property type="entry name" value="EF-1_beta_acid"/>
    <property type="match status" value="1"/>
</dbReference>
<dbReference type="GO" id="GO:0005853">
    <property type="term" value="C:eukaryotic translation elongation factor 1 complex"/>
    <property type="evidence" value="ECO:0007669"/>
    <property type="project" value="InterPro"/>
</dbReference>
<organism evidence="9 10">
    <name type="scientific">Homarus americanus</name>
    <name type="common">American lobster</name>
    <dbReference type="NCBI Taxonomy" id="6706"/>
    <lineage>
        <taxon>Eukaryota</taxon>
        <taxon>Metazoa</taxon>
        <taxon>Ecdysozoa</taxon>
        <taxon>Arthropoda</taxon>
        <taxon>Crustacea</taxon>
        <taxon>Multicrustacea</taxon>
        <taxon>Malacostraca</taxon>
        <taxon>Eumalacostraca</taxon>
        <taxon>Eucarida</taxon>
        <taxon>Decapoda</taxon>
        <taxon>Pleocyemata</taxon>
        <taxon>Astacidea</taxon>
        <taxon>Nephropoidea</taxon>
        <taxon>Nephropidae</taxon>
        <taxon>Homarus</taxon>
    </lineage>
</organism>
<dbReference type="Gene3D" id="3.30.70.60">
    <property type="match status" value="1"/>
</dbReference>
<dbReference type="PANTHER" id="PTHR11595:SF26">
    <property type="entry name" value="ELONGATION FACTOR 1-DELTA"/>
    <property type="match status" value="1"/>
</dbReference>
<feature type="domain" description="Translation elongation factor EF1B beta/delta subunit guanine nucleotide exchange" evidence="7">
    <location>
        <begin position="184"/>
        <end position="270"/>
    </location>
</feature>
<dbReference type="CDD" id="cd00292">
    <property type="entry name" value="EF1B"/>
    <property type="match status" value="1"/>
</dbReference>
<dbReference type="GO" id="GO:0005085">
    <property type="term" value="F:guanyl-nucleotide exchange factor activity"/>
    <property type="evidence" value="ECO:0007669"/>
    <property type="project" value="TreeGrafter"/>
</dbReference>
<evidence type="ECO:0000256" key="3">
    <source>
        <dbReference type="ARBA" id="ARBA00022768"/>
    </source>
</evidence>
<dbReference type="InterPro" id="IPR018940">
    <property type="entry name" value="EF-1_beta_acid_region_euk"/>
</dbReference>
<evidence type="ECO:0000256" key="5">
    <source>
        <dbReference type="RuleBase" id="RU003791"/>
    </source>
</evidence>
<dbReference type="PROSITE" id="PS00825">
    <property type="entry name" value="EF1BD_2"/>
    <property type="match status" value="1"/>
</dbReference>
<dbReference type="AlphaFoldDB" id="A0A8J5JGD6"/>
<evidence type="ECO:0000313" key="10">
    <source>
        <dbReference type="Proteomes" id="UP000747542"/>
    </source>
</evidence>
<dbReference type="SUPFAM" id="SSF54984">
    <property type="entry name" value="eEF-1beta-like"/>
    <property type="match status" value="1"/>
</dbReference>
<accession>A0A8J5JGD6</accession>
<evidence type="ECO:0000256" key="1">
    <source>
        <dbReference type="ARBA" id="ARBA00007411"/>
    </source>
</evidence>
<dbReference type="SMART" id="SM01182">
    <property type="entry name" value="EF-1_beta_acid"/>
    <property type="match status" value="1"/>
</dbReference>
<protein>
    <submittedName>
        <fullName evidence="9">Elongation factor 1-delta-like</fullName>
    </submittedName>
</protein>
<evidence type="ECO:0000256" key="2">
    <source>
        <dbReference type="ARBA" id="ARBA00011613"/>
    </source>
</evidence>
<evidence type="ECO:0000256" key="4">
    <source>
        <dbReference type="ARBA" id="ARBA00022917"/>
    </source>
</evidence>
<dbReference type="PROSITE" id="PS00824">
    <property type="entry name" value="EF1BD_1"/>
    <property type="match status" value="1"/>
</dbReference>
<dbReference type="SMART" id="SM00888">
    <property type="entry name" value="EF1_GNE"/>
    <property type="match status" value="1"/>
</dbReference>
<dbReference type="FunFam" id="3.30.70.60:FF:000001">
    <property type="entry name" value="Elongation factor 1-beta 1 like"/>
    <property type="match status" value="1"/>
</dbReference>
<dbReference type="PANTHER" id="PTHR11595">
    <property type="entry name" value="EF-HAND AND COILED-COIL DOMAIN-CONTAINING FAMILY MEMBER"/>
    <property type="match status" value="1"/>
</dbReference>
<dbReference type="Proteomes" id="UP000747542">
    <property type="component" value="Unassembled WGS sequence"/>
</dbReference>
<comment type="caution">
    <text evidence="9">The sequence shown here is derived from an EMBL/GenBank/DDBJ whole genome shotgun (WGS) entry which is preliminary data.</text>
</comment>
<dbReference type="InterPro" id="IPR049720">
    <property type="entry name" value="EF1B_bsu/dsu"/>
</dbReference>
<dbReference type="GO" id="GO:0003746">
    <property type="term" value="F:translation elongation factor activity"/>
    <property type="evidence" value="ECO:0007669"/>
    <property type="project" value="UniProtKB-KW"/>
</dbReference>
<evidence type="ECO:0000256" key="6">
    <source>
        <dbReference type="SAM" id="MobiDB-lite"/>
    </source>
</evidence>
<dbReference type="InterPro" id="IPR001326">
    <property type="entry name" value="Transl_elong_EF1B_B/D_CS"/>
</dbReference>
<gene>
    <name evidence="9" type="primary">Eef1d-L</name>
    <name evidence="9" type="ORF">Hamer_G022154</name>
</gene>
<comment type="similarity">
    <text evidence="1 5">Belongs to the EF-1-beta/EF-1-delta family.</text>
</comment>
<dbReference type="GO" id="GO:0005829">
    <property type="term" value="C:cytosol"/>
    <property type="evidence" value="ECO:0007669"/>
    <property type="project" value="TreeGrafter"/>
</dbReference>